<gene>
    <name evidence="1" type="ORF">NOX80_08865</name>
</gene>
<dbReference type="Proteomes" id="UP001059844">
    <property type="component" value="Chromosome"/>
</dbReference>
<evidence type="ECO:0000313" key="1">
    <source>
        <dbReference type="EMBL" id="UUC47296.1"/>
    </source>
</evidence>
<organism evidence="1 2">
    <name type="scientific">Flavobacterium cerinum</name>
    <dbReference type="NCBI Taxonomy" id="2502784"/>
    <lineage>
        <taxon>Bacteria</taxon>
        <taxon>Pseudomonadati</taxon>
        <taxon>Bacteroidota</taxon>
        <taxon>Flavobacteriia</taxon>
        <taxon>Flavobacteriales</taxon>
        <taxon>Flavobacteriaceae</taxon>
        <taxon>Flavobacterium</taxon>
    </lineage>
</organism>
<accession>A0ABY5IWT0</accession>
<dbReference type="InterPro" id="IPR020568">
    <property type="entry name" value="Ribosomal_Su5_D2-typ_SF"/>
</dbReference>
<evidence type="ECO:0000313" key="2">
    <source>
        <dbReference type="Proteomes" id="UP001059844"/>
    </source>
</evidence>
<reference evidence="1" key="1">
    <citation type="submission" date="2022-07" db="EMBL/GenBank/DDBJ databases">
        <title>Isolation, identification, and degradation of a PFOSA degrading strain from sewage treatment plant.</title>
        <authorList>
            <person name="Zhang L."/>
            <person name="Huo Y."/>
        </authorList>
    </citation>
    <scope>NUCLEOTIDE SEQUENCE</scope>
    <source>
        <strain evidence="1">C1</strain>
    </source>
</reference>
<dbReference type="Gene3D" id="3.30.230.10">
    <property type="match status" value="1"/>
</dbReference>
<protein>
    <submittedName>
        <fullName evidence="1">Uncharacterized protein</fullName>
    </submittedName>
</protein>
<dbReference type="RefSeq" id="WP_256552928.1">
    <property type="nucleotide sequence ID" value="NZ_CP101751.1"/>
</dbReference>
<name>A0ABY5IWT0_9FLAO</name>
<keyword evidence="2" id="KW-1185">Reference proteome</keyword>
<dbReference type="EMBL" id="CP101751">
    <property type="protein sequence ID" value="UUC47296.1"/>
    <property type="molecule type" value="Genomic_DNA"/>
</dbReference>
<dbReference type="InterPro" id="IPR014721">
    <property type="entry name" value="Ribsml_uS5_D2-typ_fold_subgr"/>
</dbReference>
<dbReference type="SUPFAM" id="SSF54211">
    <property type="entry name" value="Ribosomal protein S5 domain 2-like"/>
    <property type="match status" value="1"/>
</dbReference>
<proteinExistence type="predicted"/>
<sequence length="147" mass="16987">MELYIHTTKSQHLPYEEIREAFAKFQFTEDLYEGKGSCIRQHTGRSRYGVIHIVMQRDFGRFIWDVSEEKIPSVYIDAVLSTIKNIINIPKGLSPFSSFSFNYKVIDGAYHPVDSDNVSYEIATFLAIAAIIGFDHETLNIYRKNKL</sequence>